<dbReference type="GO" id="GO:0007035">
    <property type="term" value="P:vacuolar acidification"/>
    <property type="evidence" value="ECO:0007669"/>
    <property type="project" value="TreeGrafter"/>
</dbReference>
<dbReference type="GO" id="GO:0051117">
    <property type="term" value="F:ATPase binding"/>
    <property type="evidence" value="ECO:0007669"/>
    <property type="project" value="TreeGrafter"/>
</dbReference>
<feature type="transmembrane region" description="Helical" evidence="8">
    <location>
        <begin position="413"/>
        <end position="434"/>
    </location>
</feature>
<dbReference type="KEGG" id="buy:D8S85_17375"/>
<keyword evidence="6" id="KW-0406">Ion transport</keyword>
<dbReference type="EMBL" id="CP032819">
    <property type="protein sequence ID" value="AZS31148.1"/>
    <property type="molecule type" value="Genomic_DNA"/>
</dbReference>
<organism evidence="9 10">
    <name type="scientific">Butyricimonas faecalis</name>
    <dbReference type="NCBI Taxonomy" id="2093856"/>
    <lineage>
        <taxon>Bacteria</taxon>
        <taxon>Pseudomonadati</taxon>
        <taxon>Bacteroidota</taxon>
        <taxon>Bacteroidia</taxon>
        <taxon>Bacteroidales</taxon>
        <taxon>Odoribacteraceae</taxon>
        <taxon>Butyricimonas</taxon>
    </lineage>
</organism>
<evidence type="ECO:0000313" key="9">
    <source>
        <dbReference type="EMBL" id="AZS31148.1"/>
    </source>
</evidence>
<keyword evidence="10" id="KW-1185">Reference proteome</keyword>
<evidence type="ECO:0000256" key="5">
    <source>
        <dbReference type="ARBA" id="ARBA00022989"/>
    </source>
</evidence>
<feature type="transmembrane region" description="Helical" evidence="8">
    <location>
        <begin position="477"/>
        <end position="493"/>
    </location>
</feature>
<evidence type="ECO:0000313" key="10">
    <source>
        <dbReference type="Proteomes" id="UP000270673"/>
    </source>
</evidence>
<dbReference type="AlphaFoldDB" id="A0A3S9VX79"/>
<keyword evidence="7 8" id="KW-0472">Membrane</keyword>
<reference evidence="9 10" key="1">
    <citation type="submission" date="2018-10" db="EMBL/GenBank/DDBJ databases">
        <title>Butyricimonas faecalis sp. nov., isolated from human faeces and emended description of the genus Butyricimonas.</title>
        <authorList>
            <person name="Le Roy T."/>
            <person name="Van der Smissen P."/>
            <person name="Paquot A."/>
            <person name="Delzenne N."/>
            <person name="Muccioli G."/>
            <person name="Collet J.-F."/>
            <person name="Cani P.D."/>
        </authorList>
    </citation>
    <scope>NUCLEOTIDE SEQUENCE [LARGE SCALE GENOMIC DNA]</scope>
    <source>
        <strain evidence="9 10">H184</strain>
    </source>
</reference>
<accession>A0A3S9VX79</accession>
<dbReference type="Pfam" id="PF01496">
    <property type="entry name" value="V_ATPase_I"/>
    <property type="match status" value="1"/>
</dbReference>
<feature type="transmembrane region" description="Helical" evidence="8">
    <location>
        <begin position="356"/>
        <end position="382"/>
    </location>
</feature>
<protein>
    <submittedName>
        <fullName evidence="9">ATPase</fullName>
    </submittedName>
</protein>
<dbReference type="GO" id="GO:0046961">
    <property type="term" value="F:proton-transporting ATPase activity, rotational mechanism"/>
    <property type="evidence" value="ECO:0007669"/>
    <property type="project" value="InterPro"/>
</dbReference>
<feature type="transmembrane region" description="Helical" evidence="8">
    <location>
        <begin position="316"/>
        <end position="344"/>
    </location>
</feature>
<evidence type="ECO:0000256" key="4">
    <source>
        <dbReference type="ARBA" id="ARBA00022692"/>
    </source>
</evidence>
<evidence type="ECO:0000256" key="7">
    <source>
        <dbReference type="ARBA" id="ARBA00023136"/>
    </source>
</evidence>
<evidence type="ECO:0000256" key="3">
    <source>
        <dbReference type="ARBA" id="ARBA00022448"/>
    </source>
</evidence>
<dbReference type="PANTHER" id="PTHR11629">
    <property type="entry name" value="VACUOLAR PROTON ATPASES"/>
    <property type="match status" value="1"/>
</dbReference>
<feature type="transmembrane region" description="Helical" evidence="8">
    <location>
        <begin position="525"/>
        <end position="547"/>
    </location>
</feature>
<dbReference type="GO" id="GO:0033179">
    <property type="term" value="C:proton-transporting V-type ATPase, V0 domain"/>
    <property type="evidence" value="ECO:0007669"/>
    <property type="project" value="InterPro"/>
</dbReference>
<name>A0A3S9VX79_9BACT</name>
<proteinExistence type="inferred from homology"/>
<dbReference type="PANTHER" id="PTHR11629:SF63">
    <property type="entry name" value="V-TYPE PROTON ATPASE SUBUNIT A"/>
    <property type="match status" value="1"/>
</dbReference>
<evidence type="ECO:0000256" key="2">
    <source>
        <dbReference type="ARBA" id="ARBA00009904"/>
    </source>
</evidence>
<feature type="transmembrane region" description="Helical" evidence="8">
    <location>
        <begin position="559"/>
        <end position="583"/>
    </location>
</feature>
<dbReference type="GO" id="GO:0016471">
    <property type="term" value="C:vacuolar proton-transporting V-type ATPase complex"/>
    <property type="evidence" value="ECO:0007669"/>
    <property type="project" value="TreeGrafter"/>
</dbReference>
<dbReference type="Proteomes" id="UP000270673">
    <property type="component" value="Chromosome"/>
</dbReference>
<dbReference type="RefSeq" id="WP_127075426.1">
    <property type="nucleotide sequence ID" value="NZ_CP032819.1"/>
</dbReference>
<evidence type="ECO:0000256" key="8">
    <source>
        <dbReference type="SAM" id="Phobius"/>
    </source>
</evidence>
<keyword evidence="4 8" id="KW-0812">Transmembrane</keyword>
<dbReference type="OrthoDB" id="9803814at2"/>
<comment type="similarity">
    <text evidence="2">Belongs to the V-ATPase 116 kDa subunit family.</text>
</comment>
<gene>
    <name evidence="9" type="ORF">D8S85_17375</name>
</gene>
<keyword evidence="3" id="KW-0813">Transport</keyword>
<keyword evidence="5 8" id="KW-1133">Transmembrane helix</keyword>
<dbReference type="InterPro" id="IPR002490">
    <property type="entry name" value="V-ATPase_116kDa_su"/>
</dbReference>
<sequence length="615" mass="69481">MIVPMMKLSLLIFYKEYQAFLGELREKGMVHIHENAERTAEDTNLQAKLMLIKRTGEMITHMQSRNDVEQVEKVKVDDEHLLDYLEGLYSRQDQIEQQLAGLEKDYAAYRPWGKFSREMIRKLETAGWEFHFFSVPEQKYQPEWEEMYDAVVISEMMGQKYFVTVTPAGTNVNLEADPYLFPQATAEELAKQITALREESVNIGHELDAVSQDAIERLKKYRLKITEVADKMKVEDAAQHLIDEKVIALEGWIPVEREDEMRSFLETKDVYFEFTRPTPEDDVPVQLKNNAYSKLFEPVTEMFALPQYKELDLTPFLAPFFMLFFGMCMGDGGYGLIIWLACFIMGRKASPSVKGYLVLGQYLGIMTVVVGLLTGSFFGIALDSVEWPWLAGVKSLFLTEANYGKYLGGYNPMMIIAVAVGIIQILYGMCLNAARLTKQFGFKYAVSTLGWVVAIILLGVLIGLPMLKVVIPEGLKYVLYVLLGLSALTIYFYNSPGKGIFSNFGSGLWGTYNMATGLLGDTLSYIRLFAIGLTGSILGGVFNTLAFQLTDGLPFIVKFIAVFLILLIGHSINFGLCMISSFVHPMRLTFVEFYKNAGFEGGGKQYAPFRKKVND</sequence>
<evidence type="ECO:0000256" key="1">
    <source>
        <dbReference type="ARBA" id="ARBA00004141"/>
    </source>
</evidence>
<feature type="transmembrane region" description="Helical" evidence="8">
    <location>
        <begin position="446"/>
        <end position="471"/>
    </location>
</feature>
<evidence type="ECO:0000256" key="6">
    <source>
        <dbReference type="ARBA" id="ARBA00023065"/>
    </source>
</evidence>
<comment type="subcellular location">
    <subcellularLocation>
        <location evidence="1">Membrane</location>
        <topology evidence="1">Multi-pass membrane protein</topology>
    </subcellularLocation>
</comment>